<organism evidence="2 3">
    <name type="scientific">Desulfonema limicola</name>
    <dbReference type="NCBI Taxonomy" id="45656"/>
    <lineage>
        <taxon>Bacteria</taxon>
        <taxon>Pseudomonadati</taxon>
        <taxon>Thermodesulfobacteriota</taxon>
        <taxon>Desulfobacteria</taxon>
        <taxon>Desulfobacterales</taxon>
        <taxon>Desulfococcaceae</taxon>
        <taxon>Desulfonema</taxon>
    </lineage>
</organism>
<accession>A0A975BEQ2</accession>
<dbReference type="AlphaFoldDB" id="A0A975BEQ2"/>
<name>A0A975BEQ2_9BACT</name>
<dbReference type="Gene3D" id="3.30.750.24">
    <property type="entry name" value="STAS domain"/>
    <property type="match status" value="1"/>
</dbReference>
<evidence type="ECO:0000313" key="3">
    <source>
        <dbReference type="Proteomes" id="UP000663720"/>
    </source>
</evidence>
<dbReference type="Proteomes" id="UP000663720">
    <property type="component" value="Chromosome"/>
</dbReference>
<dbReference type="InterPro" id="IPR036513">
    <property type="entry name" value="STAS_dom_sf"/>
</dbReference>
<dbReference type="CDD" id="cd07043">
    <property type="entry name" value="STAS_anti-anti-sigma_factors"/>
    <property type="match status" value="1"/>
</dbReference>
<sequence length="98" mass="10664">MEIEIKEGLAYLKIDEEMTIYQAGEICSKMIECFNEHGGLILDFSNTISCDAAGIQLICSARKTAGDMKKQFSVVNASEPVINAVARAGMHPEKILGI</sequence>
<dbReference type="PANTHER" id="PTHR35849">
    <property type="entry name" value="BLR2341 PROTEIN"/>
    <property type="match status" value="1"/>
</dbReference>
<dbReference type="PANTHER" id="PTHR35849:SF2">
    <property type="entry name" value="BLR2341 PROTEIN"/>
    <property type="match status" value="1"/>
</dbReference>
<keyword evidence="3" id="KW-1185">Reference proteome</keyword>
<gene>
    <name evidence="2" type="ORF">dnl_63740</name>
</gene>
<dbReference type="Pfam" id="PF01740">
    <property type="entry name" value="STAS"/>
    <property type="match status" value="1"/>
</dbReference>
<reference evidence="2" key="1">
    <citation type="journal article" date="2021" name="Microb. Physiol.">
        <title>Proteogenomic Insights into the Physiology of Marine, Sulfate-Reducing, Filamentous Desulfonema limicola and Desulfonema magnum.</title>
        <authorList>
            <person name="Schnaars V."/>
            <person name="Wohlbrand L."/>
            <person name="Scheve S."/>
            <person name="Hinrichs C."/>
            <person name="Reinhardt R."/>
            <person name="Rabus R."/>
        </authorList>
    </citation>
    <scope>NUCLEOTIDE SEQUENCE</scope>
    <source>
        <strain evidence="2">5ac10</strain>
    </source>
</reference>
<evidence type="ECO:0000313" key="2">
    <source>
        <dbReference type="EMBL" id="QTA83948.1"/>
    </source>
</evidence>
<proteinExistence type="predicted"/>
<evidence type="ECO:0000259" key="1">
    <source>
        <dbReference type="PROSITE" id="PS50801"/>
    </source>
</evidence>
<dbReference type="RefSeq" id="WP_207689726.1">
    <property type="nucleotide sequence ID" value="NZ_CP061799.1"/>
</dbReference>
<feature type="domain" description="STAS" evidence="1">
    <location>
        <begin position="1"/>
        <end position="98"/>
    </location>
</feature>
<dbReference type="KEGG" id="dli:dnl_63740"/>
<dbReference type="PROSITE" id="PS50801">
    <property type="entry name" value="STAS"/>
    <property type="match status" value="1"/>
</dbReference>
<dbReference type="InterPro" id="IPR002645">
    <property type="entry name" value="STAS_dom"/>
</dbReference>
<dbReference type="InterPro" id="IPR052746">
    <property type="entry name" value="MlaB_ABC_Transporter"/>
</dbReference>
<dbReference type="EMBL" id="CP061799">
    <property type="protein sequence ID" value="QTA83948.1"/>
    <property type="molecule type" value="Genomic_DNA"/>
</dbReference>
<dbReference type="SUPFAM" id="SSF52091">
    <property type="entry name" value="SpoIIaa-like"/>
    <property type="match status" value="1"/>
</dbReference>
<protein>
    <submittedName>
        <fullName evidence="2">STAS domain-containing protein</fullName>
    </submittedName>
</protein>